<dbReference type="Pfam" id="PF14069">
    <property type="entry name" value="SpoVIF"/>
    <property type="match status" value="1"/>
</dbReference>
<dbReference type="AlphaFoldDB" id="A0A0C2VEU3"/>
<evidence type="ECO:0000313" key="2">
    <source>
        <dbReference type="Proteomes" id="UP000031972"/>
    </source>
</evidence>
<gene>
    <name evidence="1" type="ORF">KR50_16040</name>
</gene>
<comment type="caution">
    <text evidence="1">The sequence shown here is derived from an EMBL/GenBank/DDBJ whole genome shotgun (WGS) entry which is preliminary data.</text>
</comment>
<dbReference type="PATRIC" id="fig|220754.4.peg.1625"/>
<reference evidence="1 2" key="1">
    <citation type="submission" date="2015-01" db="EMBL/GenBank/DDBJ databases">
        <title>Jeotgalibacillus campisalis genome sequencing.</title>
        <authorList>
            <person name="Goh K.M."/>
            <person name="Chan K.-G."/>
            <person name="Yaakop A.S."/>
            <person name="Ee R."/>
            <person name="Gan H.M."/>
            <person name="Chan C.S."/>
        </authorList>
    </citation>
    <scope>NUCLEOTIDE SEQUENCE [LARGE SCALE GENOMIC DNA]</scope>
    <source>
        <strain evidence="1 2">SF-57</strain>
    </source>
</reference>
<name>A0A0C2VEU3_9BACL</name>
<proteinExistence type="predicted"/>
<keyword evidence="2" id="KW-1185">Reference proteome</keyword>
<dbReference type="InterPro" id="IPR025942">
    <property type="entry name" value="SpoVIF"/>
</dbReference>
<sequence>MLKMTEEGNTLNDAFFKRIEQKTGVSMDNVFSLAQSFQSADFKDEKTVRNLIKQVSAVANKPITKDLEDRIVETITAKGKSIDFNTISDMMNKKDGK</sequence>
<dbReference type="Proteomes" id="UP000031972">
    <property type="component" value="Unassembled WGS sequence"/>
</dbReference>
<protein>
    <submittedName>
        <fullName evidence="1">Sporulation protein</fullName>
    </submittedName>
</protein>
<dbReference type="EMBL" id="JXRR01000014">
    <property type="protein sequence ID" value="KIL47437.1"/>
    <property type="molecule type" value="Genomic_DNA"/>
</dbReference>
<organism evidence="1 2">
    <name type="scientific">Jeotgalibacillus campisalis</name>
    <dbReference type="NCBI Taxonomy" id="220754"/>
    <lineage>
        <taxon>Bacteria</taxon>
        <taxon>Bacillati</taxon>
        <taxon>Bacillota</taxon>
        <taxon>Bacilli</taxon>
        <taxon>Bacillales</taxon>
        <taxon>Caryophanaceae</taxon>
        <taxon>Jeotgalibacillus</taxon>
    </lineage>
</organism>
<evidence type="ECO:0000313" key="1">
    <source>
        <dbReference type="EMBL" id="KIL47437.1"/>
    </source>
</evidence>
<accession>A0A0C2VEU3</accession>